<dbReference type="PANTHER" id="PTHR30543">
    <property type="entry name" value="CHROMATE REDUCTASE"/>
    <property type="match status" value="1"/>
</dbReference>
<sequence>MKKILFFAGSNSSKSINHKLVSFAATQVAEHKVEVITLTDYKLPMFGEDLENEKGYSVELRMLYNKIKEADALVISVNEHNSTVSAYFKNTIDWLSRLDRNFLKDKKVLLMSTSNGKRGAASALEYTKNVLPRFGATIIESFSFPSYSENFSEETNSISNEVLLLGFTDVLQNFVHQIEQ</sequence>
<dbReference type="RefSeq" id="WP_062619026.1">
    <property type="nucleotide sequence ID" value="NZ_JRWG01000001.1"/>
</dbReference>
<comment type="caution">
    <text evidence="2">The sequence shown here is derived from an EMBL/GenBank/DDBJ whole genome shotgun (WGS) entry which is preliminary data.</text>
</comment>
<dbReference type="Gene3D" id="3.40.50.360">
    <property type="match status" value="1"/>
</dbReference>
<dbReference type="STRING" id="1548749.LS48_00845"/>
<dbReference type="SUPFAM" id="SSF52218">
    <property type="entry name" value="Flavoproteins"/>
    <property type="match status" value="1"/>
</dbReference>
<reference evidence="2 3" key="2">
    <citation type="journal article" date="2016" name="Int. J. Syst. Evol. Microbiol.">
        <title>Vitellibacter aquimaris sp. nov., a marine bacterium isolated from seawater.</title>
        <authorList>
            <person name="Thevarajoo S."/>
            <person name="Selvaratnam C."/>
            <person name="Goh K.M."/>
            <person name="Hong K.W."/>
            <person name="Chan X.Y."/>
            <person name="Chan K.G."/>
            <person name="Chong C.S."/>
        </authorList>
    </citation>
    <scope>NUCLEOTIDE SEQUENCE [LARGE SCALE GENOMIC DNA]</scope>
    <source>
        <strain evidence="2 3">D-24</strain>
    </source>
</reference>
<protein>
    <submittedName>
        <fullName evidence="2">NADPH-dependent FMN reductase</fullName>
    </submittedName>
</protein>
<dbReference type="InterPro" id="IPR050712">
    <property type="entry name" value="NAD(P)H-dep_reductase"/>
</dbReference>
<dbReference type="GO" id="GO:0010181">
    <property type="term" value="F:FMN binding"/>
    <property type="evidence" value="ECO:0007669"/>
    <property type="project" value="TreeGrafter"/>
</dbReference>
<dbReference type="InterPro" id="IPR029039">
    <property type="entry name" value="Flavoprotein-like_sf"/>
</dbReference>
<organism evidence="2 3">
    <name type="scientific">Aequorivita aquimaris</name>
    <dbReference type="NCBI Taxonomy" id="1548749"/>
    <lineage>
        <taxon>Bacteria</taxon>
        <taxon>Pseudomonadati</taxon>
        <taxon>Bacteroidota</taxon>
        <taxon>Flavobacteriia</taxon>
        <taxon>Flavobacteriales</taxon>
        <taxon>Flavobacteriaceae</taxon>
        <taxon>Aequorivita</taxon>
    </lineage>
</organism>
<dbReference type="Pfam" id="PF03358">
    <property type="entry name" value="FMN_red"/>
    <property type="match status" value="1"/>
</dbReference>
<dbReference type="OrthoDB" id="5767802at2"/>
<evidence type="ECO:0000313" key="2">
    <source>
        <dbReference type="EMBL" id="KXO01058.1"/>
    </source>
</evidence>
<dbReference type="InterPro" id="IPR005025">
    <property type="entry name" value="FMN_Rdtase-like_dom"/>
</dbReference>
<dbReference type="GO" id="GO:0016491">
    <property type="term" value="F:oxidoreductase activity"/>
    <property type="evidence" value="ECO:0007669"/>
    <property type="project" value="InterPro"/>
</dbReference>
<dbReference type="AlphaFoldDB" id="A0A137RLI8"/>
<dbReference type="GO" id="GO:0005829">
    <property type="term" value="C:cytosol"/>
    <property type="evidence" value="ECO:0007669"/>
    <property type="project" value="TreeGrafter"/>
</dbReference>
<dbReference type="PATRIC" id="fig|1548749.3.peg.180"/>
<name>A0A137RLI8_9FLAO</name>
<dbReference type="EMBL" id="JRWG01000001">
    <property type="protein sequence ID" value="KXO01058.1"/>
    <property type="molecule type" value="Genomic_DNA"/>
</dbReference>
<dbReference type="Proteomes" id="UP000070138">
    <property type="component" value="Unassembled WGS sequence"/>
</dbReference>
<reference evidence="3" key="1">
    <citation type="submission" date="2014-10" db="EMBL/GenBank/DDBJ databases">
        <title>Genome sequencing of Vitellibacter sp. D-24.</title>
        <authorList>
            <person name="Thevarajoo S."/>
            <person name="Selvaratnam C."/>
            <person name="Goh K.M."/>
            <person name="Chong C.S."/>
        </authorList>
    </citation>
    <scope>NUCLEOTIDE SEQUENCE [LARGE SCALE GENOMIC DNA]</scope>
    <source>
        <strain evidence="3">D-24</strain>
    </source>
</reference>
<dbReference type="PANTHER" id="PTHR30543:SF21">
    <property type="entry name" value="NAD(P)H-DEPENDENT FMN REDUCTASE LOT6"/>
    <property type="match status" value="1"/>
</dbReference>
<feature type="domain" description="NADPH-dependent FMN reductase-like" evidence="1">
    <location>
        <begin position="3"/>
        <end position="143"/>
    </location>
</feature>
<keyword evidence="3" id="KW-1185">Reference proteome</keyword>
<proteinExistence type="predicted"/>
<gene>
    <name evidence="2" type="ORF">LS48_00845</name>
</gene>
<evidence type="ECO:0000313" key="3">
    <source>
        <dbReference type="Proteomes" id="UP000070138"/>
    </source>
</evidence>
<evidence type="ECO:0000259" key="1">
    <source>
        <dbReference type="Pfam" id="PF03358"/>
    </source>
</evidence>
<accession>A0A137RLI8</accession>